<sequence>KLLIVDEHQDMPAEYTATSFVPMLGWYDGLYWSSGIGGSPGSVALREDVAFNWELSWESVVDLKPGYQRIVDMAKREMMPEEFAAHYECKALDVSAHLLIPNISPTTEPIPDAHTVVGIDWGKRIDQTIATVVDQSRVLDDYGVPTRAVIKDWLLMKGDYAVQIEQLVKWLKDDVHYDEVIPELNGVGEGNTDILVAAMKDLKGFSSRVAGFTVTQKWNSDQAKIIARMARNGTMTYNADHPLAGVFKKDVTQLEYKMLDSDLI</sequence>
<accession>X0UKA1</accession>
<feature type="non-terminal residue" evidence="1">
    <location>
        <position position="264"/>
    </location>
</feature>
<reference evidence="1" key="1">
    <citation type="journal article" date="2014" name="Front. Microbiol.">
        <title>High frequency of phylogenetically diverse reductive dehalogenase-homologous genes in deep subseafloor sedimentary metagenomes.</title>
        <authorList>
            <person name="Kawai M."/>
            <person name="Futagami T."/>
            <person name="Toyoda A."/>
            <person name="Takaki Y."/>
            <person name="Nishi S."/>
            <person name="Hori S."/>
            <person name="Arai W."/>
            <person name="Tsubouchi T."/>
            <person name="Morono Y."/>
            <person name="Uchiyama I."/>
            <person name="Ito T."/>
            <person name="Fujiyama A."/>
            <person name="Inagaki F."/>
            <person name="Takami H."/>
        </authorList>
    </citation>
    <scope>NUCLEOTIDE SEQUENCE</scope>
    <source>
        <strain evidence="1">Expedition CK06-06</strain>
    </source>
</reference>
<protein>
    <submittedName>
        <fullName evidence="1">Uncharacterized protein</fullName>
    </submittedName>
</protein>
<dbReference type="AlphaFoldDB" id="X0UKA1"/>
<organism evidence="1">
    <name type="scientific">marine sediment metagenome</name>
    <dbReference type="NCBI Taxonomy" id="412755"/>
    <lineage>
        <taxon>unclassified sequences</taxon>
        <taxon>metagenomes</taxon>
        <taxon>ecological metagenomes</taxon>
    </lineage>
</organism>
<gene>
    <name evidence="1" type="ORF">S01H1_45494</name>
</gene>
<proteinExistence type="predicted"/>
<dbReference type="EMBL" id="BARS01029076">
    <property type="protein sequence ID" value="GAG00788.1"/>
    <property type="molecule type" value="Genomic_DNA"/>
</dbReference>
<feature type="non-terminal residue" evidence="1">
    <location>
        <position position="1"/>
    </location>
</feature>
<comment type="caution">
    <text evidence="1">The sequence shown here is derived from an EMBL/GenBank/DDBJ whole genome shotgun (WGS) entry which is preliminary data.</text>
</comment>
<name>X0UKA1_9ZZZZ</name>
<evidence type="ECO:0000313" key="1">
    <source>
        <dbReference type="EMBL" id="GAG00788.1"/>
    </source>
</evidence>
<dbReference type="Gene3D" id="3.30.420.240">
    <property type="match status" value="1"/>
</dbReference>